<protein>
    <recommendedName>
        <fullName evidence="2">Glycosyltransferase subfamily 4-like N-terminal domain-containing protein</fullName>
    </recommendedName>
</protein>
<proteinExistence type="predicted"/>
<reference evidence="1" key="1">
    <citation type="journal article" date="2014" name="Front. Microbiol.">
        <title>High frequency of phylogenetically diverse reductive dehalogenase-homologous genes in deep subseafloor sedimentary metagenomes.</title>
        <authorList>
            <person name="Kawai M."/>
            <person name="Futagami T."/>
            <person name="Toyoda A."/>
            <person name="Takaki Y."/>
            <person name="Nishi S."/>
            <person name="Hori S."/>
            <person name="Arai W."/>
            <person name="Tsubouchi T."/>
            <person name="Morono Y."/>
            <person name="Uchiyama I."/>
            <person name="Ito T."/>
            <person name="Fujiyama A."/>
            <person name="Inagaki F."/>
            <person name="Takami H."/>
        </authorList>
    </citation>
    <scope>NUCLEOTIDE SEQUENCE</scope>
    <source>
        <strain evidence="1">Expedition CK06-06</strain>
    </source>
</reference>
<accession>X1F4M9</accession>
<dbReference type="EMBL" id="BARU01015069">
    <property type="protein sequence ID" value="GAH39902.1"/>
    <property type="molecule type" value="Genomic_DNA"/>
</dbReference>
<organism evidence="1">
    <name type="scientific">marine sediment metagenome</name>
    <dbReference type="NCBI Taxonomy" id="412755"/>
    <lineage>
        <taxon>unclassified sequences</taxon>
        <taxon>metagenomes</taxon>
        <taxon>ecological metagenomes</taxon>
    </lineage>
</organism>
<comment type="caution">
    <text evidence="1">The sequence shown here is derived from an EMBL/GenBank/DDBJ whole genome shotgun (WGS) entry which is preliminary data.</text>
</comment>
<dbReference type="AlphaFoldDB" id="X1F4M9"/>
<feature type="non-terminal residue" evidence="1">
    <location>
        <position position="122"/>
    </location>
</feature>
<evidence type="ECO:0008006" key="2">
    <source>
        <dbReference type="Google" id="ProtNLM"/>
    </source>
</evidence>
<sequence length="122" mass="14304">KNFDVSERYTIRVLRGCRYQKNVSIARYIDHQIVAFKFRMQSKKYSKPDVIVASIPDYLLAYEAARYARKNSIPFLVDIRDLWPDIFLDRFRSMGLYGLGRMALALDFARLTFLLKNADALV</sequence>
<gene>
    <name evidence="1" type="ORF">S03H2_26173</name>
</gene>
<evidence type="ECO:0000313" key="1">
    <source>
        <dbReference type="EMBL" id="GAH39902.1"/>
    </source>
</evidence>
<name>X1F4M9_9ZZZZ</name>
<feature type="non-terminal residue" evidence="1">
    <location>
        <position position="1"/>
    </location>
</feature>